<keyword evidence="2" id="KW-1185">Reference proteome</keyword>
<comment type="caution">
    <text evidence="1">The sequence shown here is derived from an EMBL/GenBank/DDBJ whole genome shotgun (WGS) entry which is preliminary data.</text>
</comment>
<protein>
    <submittedName>
        <fullName evidence="1">Uncharacterized protein</fullName>
    </submittedName>
</protein>
<accession>A0A2A8CUV4</accession>
<proteinExistence type="predicted"/>
<sequence>MSVFVSGNRLFLREEEQVLTLVLPVALWFFRDRLFDKCPDLIEKYSACQIASETSGWIGKYRDV</sequence>
<evidence type="ECO:0000313" key="1">
    <source>
        <dbReference type="EMBL" id="PEN12329.1"/>
    </source>
</evidence>
<dbReference type="EMBL" id="PDEQ01000008">
    <property type="protein sequence ID" value="PEN12329.1"/>
    <property type="molecule type" value="Genomic_DNA"/>
</dbReference>
<reference evidence="1 2" key="1">
    <citation type="submission" date="2017-10" db="EMBL/GenBank/DDBJ databases">
        <title>Draft genome of Longibacter Salinarum.</title>
        <authorList>
            <person name="Goh K.M."/>
            <person name="Shamsir M.S."/>
            <person name="Lim S.W."/>
        </authorList>
    </citation>
    <scope>NUCLEOTIDE SEQUENCE [LARGE SCALE GENOMIC DNA]</scope>
    <source>
        <strain evidence="1 2">KCTC 52045</strain>
    </source>
</reference>
<dbReference type="Proteomes" id="UP000220102">
    <property type="component" value="Unassembled WGS sequence"/>
</dbReference>
<gene>
    <name evidence="1" type="ORF">CRI94_15015</name>
</gene>
<dbReference type="AlphaFoldDB" id="A0A2A8CUV4"/>
<name>A0A2A8CUV4_9BACT</name>
<evidence type="ECO:0000313" key="2">
    <source>
        <dbReference type="Proteomes" id="UP000220102"/>
    </source>
</evidence>
<organism evidence="1 2">
    <name type="scientific">Longibacter salinarum</name>
    <dbReference type="NCBI Taxonomy" id="1850348"/>
    <lineage>
        <taxon>Bacteria</taxon>
        <taxon>Pseudomonadati</taxon>
        <taxon>Rhodothermota</taxon>
        <taxon>Rhodothermia</taxon>
        <taxon>Rhodothermales</taxon>
        <taxon>Salisaetaceae</taxon>
        <taxon>Longibacter</taxon>
    </lineage>
</organism>